<evidence type="ECO:0000256" key="3">
    <source>
        <dbReference type="ARBA" id="ARBA00022806"/>
    </source>
</evidence>
<evidence type="ECO:0000256" key="1">
    <source>
        <dbReference type="ARBA" id="ARBA00022741"/>
    </source>
</evidence>
<evidence type="ECO:0000313" key="9">
    <source>
        <dbReference type="Proteomes" id="UP000092498"/>
    </source>
</evidence>
<evidence type="ECO:0000256" key="5">
    <source>
        <dbReference type="SAM" id="MobiDB-lite"/>
    </source>
</evidence>
<dbReference type="InterPro" id="IPR010225">
    <property type="entry name" value="HrpB"/>
</dbReference>
<reference evidence="8 9" key="1">
    <citation type="submission" date="2015-11" db="EMBL/GenBank/DDBJ databases">
        <title>Whole-Genome Sequence of Candidatus Oderbacter manganicum from the National Park Lower Oder Valley, Germany.</title>
        <authorList>
            <person name="Braun B."/>
            <person name="Liere K."/>
            <person name="Szewzyk U."/>
        </authorList>
    </citation>
    <scope>NUCLEOTIDE SEQUENCE [LARGE SCALE GENOMIC DNA]</scope>
    <source>
        <strain evidence="8 9">OTSz_A_272</strain>
    </source>
</reference>
<dbReference type="GO" id="GO:0005524">
    <property type="term" value="F:ATP binding"/>
    <property type="evidence" value="ECO:0007669"/>
    <property type="project" value="UniProtKB-KW"/>
</dbReference>
<dbReference type="EMBL" id="CP013244">
    <property type="protein sequence ID" value="ANP44655.1"/>
    <property type="molecule type" value="Genomic_DNA"/>
</dbReference>
<dbReference type="AlphaFoldDB" id="A0A1B1ADM2"/>
<evidence type="ECO:0000256" key="4">
    <source>
        <dbReference type="ARBA" id="ARBA00022840"/>
    </source>
</evidence>
<gene>
    <name evidence="8" type="ORF">ATE48_01315</name>
</gene>
<accession>A0A1B1ADM2</accession>
<dbReference type="Gene3D" id="1.20.120.1080">
    <property type="match status" value="1"/>
</dbReference>
<dbReference type="Proteomes" id="UP000092498">
    <property type="component" value="Chromosome"/>
</dbReference>
<dbReference type="Pfam" id="PF24473">
    <property type="entry name" value="CON_HrpB"/>
    <property type="match status" value="1"/>
</dbReference>
<evidence type="ECO:0000259" key="6">
    <source>
        <dbReference type="PROSITE" id="PS51192"/>
    </source>
</evidence>
<dbReference type="Pfam" id="PF08482">
    <property type="entry name" value="HrpB_C"/>
    <property type="match status" value="1"/>
</dbReference>
<dbReference type="CDD" id="cd17990">
    <property type="entry name" value="DEXHc_HrpB"/>
    <property type="match status" value="1"/>
</dbReference>
<dbReference type="OrthoDB" id="9805617at2"/>
<keyword evidence="3 8" id="KW-0347">Helicase</keyword>
<dbReference type="Pfam" id="PF00271">
    <property type="entry name" value="Helicase_C"/>
    <property type="match status" value="1"/>
</dbReference>
<dbReference type="NCBIfam" id="TIGR01970">
    <property type="entry name" value="DEAH_box_HrpB"/>
    <property type="match status" value="1"/>
</dbReference>
<dbReference type="InterPro" id="IPR049614">
    <property type="entry name" value="HrpB_DEXH"/>
</dbReference>
<keyword evidence="9" id="KW-1185">Reference proteome</keyword>
<dbReference type="Pfam" id="PF00270">
    <property type="entry name" value="DEAD"/>
    <property type="match status" value="1"/>
</dbReference>
<dbReference type="InterPro" id="IPR027417">
    <property type="entry name" value="P-loop_NTPase"/>
</dbReference>
<proteinExistence type="predicted"/>
<dbReference type="PIRSF" id="PIRSF005496">
    <property type="entry name" value="ATP_hel_hrpB"/>
    <property type="match status" value="1"/>
</dbReference>
<keyword evidence="1" id="KW-0547">Nucleotide-binding</keyword>
<dbReference type="SUPFAM" id="SSF52540">
    <property type="entry name" value="P-loop containing nucleoside triphosphate hydrolases"/>
    <property type="match status" value="1"/>
</dbReference>
<dbReference type="FunCoup" id="A0A1B1ADM2">
    <property type="interactions" value="138"/>
</dbReference>
<dbReference type="PANTHER" id="PTHR43519">
    <property type="entry name" value="ATP-DEPENDENT RNA HELICASE HRPB"/>
    <property type="match status" value="1"/>
</dbReference>
<dbReference type="GO" id="GO:0003676">
    <property type="term" value="F:nucleic acid binding"/>
    <property type="evidence" value="ECO:0007669"/>
    <property type="project" value="InterPro"/>
</dbReference>
<dbReference type="KEGG" id="cbot:ATE48_01315"/>
<dbReference type="InterPro" id="IPR056329">
    <property type="entry name" value="CON_HrpB"/>
</dbReference>
<protein>
    <submittedName>
        <fullName evidence="8">ATP-dependent helicase</fullName>
    </submittedName>
</protein>
<dbReference type="GO" id="GO:0004386">
    <property type="term" value="F:helicase activity"/>
    <property type="evidence" value="ECO:0007669"/>
    <property type="project" value="UniProtKB-KW"/>
</dbReference>
<dbReference type="FunFam" id="3.40.50.300:FF:002125">
    <property type="entry name" value="ATP-dependent helicase HrpB"/>
    <property type="match status" value="1"/>
</dbReference>
<dbReference type="PROSITE" id="PS51194">
    <property type="entry name" value="HELICASE_CTER"/>
    <property type="match status" value="1"/>
</dbReference>
<feature type="domain" description="Helicase ATP-binding" evidence="6">
    <location>
        <begin position="12"/>
        <end position="176"/>
    </location>
</feature>
<dbReference type="PANTHER" id="PTHR43519:SF1">
    <property type="entry name" value="ATP-DEPENDENT RNA HELICASE HRPB"/>
    <property type="match status" value="1"/>
</dbReference>
<dbReference type="InterPro" id="IPR001650">
    <property type="entry name" value="Helicase_C-like"/>
</dbReference>
<organism evidence="8 9">
    <name type="scientific">Candidatus Viadribacter manganicus</name>
    <dbReference type="NCBI Taxonomy" id="1759059"/>
    <lineage>
        <taxon>Bacteria</taxon>
        <taxon>Pseudomonadati</taxon>
        <taxon>Pseudomonadota</taxon>
        <taxon>Alphaproteobacteria</taxon>
        <taxon>Hyphomonadales</taxon>
        <taxon>Hyphomonadaceae</taxon>
        <taxon>Candidatus Viadribacter</taxon>
    </lineage>
</organism>
<evidence type="ECO:0000259" key="7">
    <source>
        <dbReference type="PROSITE" id="PS51194"/>
    </source>
</evidence>
<evidence type="ECO:0000313" key="8">
    <source>
        <dbReference type="EMBL" id="ANP44655.1"/>
    </source>
</evidence>
<dbReference type="InterPro" id="IPR013689">
    <property type="entry name" value="RNA_helicase_ATP-dep_HrpB_C"/>
</dbReference>
<feature type="domain" description="Helicase C-terminal" evidence="7">
    <location>
        <begin position="194"/>
        <end position="368"/>
    </location>
</feature>
<sequence>MLPVEDVLPDLLAALETRGEAVLVAPPGAGKTTRVAPALLNAPWAKNGKIILLSPRRIAARAAAARMAFERREPVGATIGYRVRLDSKIGRETRIEVVTEGVFTRMILEDPELRGVAVVVFDEFHERSLEGDFGLVLAREAQGALRPDLKLIVMSATLDASRVAALLGDAPVIVSEGRMFPVRHIYRPRDGQVRLEDDVAAATRSAMLSEPGSVLIFLPGVREIERTAERLRESIRDPNIDIRPLYGAMSPSDQDAAIAPAPPGRRKVVLATSIAETSLTIEGVRIVIDSGLARRPKFEPALGLTRLETVRASQASITQRAGRAGRLEPGVAIRMWSEGETRALPLFDRPEIVDADLSGLALDLAAWGASDPNTLAWLDPPPAPAWAEAIALLKRIGALSDDDRLTPHGQAIAKLPLPARLAHMVICAARDGEAVLGARIAVVLSEQGLGGRSTDLRDRLHRFATERGRRAESARGLADRIARLAGGTRGDGREDHAGRLLAMAYPDRVGKARQGGFSLVNGRAAMVDDTSPLLKAQFAVIADMAGAAGRSQVIVGAPIDFADVEDLFGGQIESRASASVDAATGALRARRVRRLGKLVLSEAPLERLSGSDLTQALLDVIAEQGVALLDWDDVARQTRARVQFMRAIEDGAWPDWSDEALQNSLGDWLGPALVGVSTLKAVDVSRALLNSLNYDQRRRLDVEAPAKFETPAGSSLSIDYASDGGPALDVRLQEMFGQDKHPAIAGGRVPLSLRLLSPAHRPVQTTKDLPGFWRGSYAAVRSEMRGRYPKHPWPDDPLTAPPTRRAKPRGS</sequence>
<dbReference type="PROSITE" id="PS51192">
    <property type="entry name" value="HELICASE_ATP_BIND_1"/>
    <property type="match status" value="1"/>
</dbReference>
<keyword evidence="4" id="KW-0067">ATP-binding</keyword>
<evidence type="ECO:0000256" key="2">
    <source>
        <dbReference type="ARBA" id="ARBA00022801"/>
    </source>
</evidence>
<dbReference type="Gene3D" id="3.40.50.300">
    <property type="entry name" value="P-loop containing nucleotide triphosphate hydrolases"/>
    <property type="match status" value="2"/>
</dbReference>
<feature type="region of interest" description="Disordered" evidence="5">
    <location>
        <begin position="786"/>
        <end position="811"/>
    </location>
</feature>
<dbReference type="InterPro" id="IPR014001">
    <property type="entry name" value="Helicase_ATP-bd"/>
</dbReference>
<dbReference type="InterPro" id="IPR011545">
    <property type="entry name" value="DEAD/DEAH_box_helicase_dom"/>
</dbReference>
<dbReference type="CDD" id="cd18791">
    <property type="entry name" value="SF2_C_RHA"/>
    <property type="match status" value="1"/>
</dbReference>
<dbReference type="STRING" id="1759059.ATE48_01315"/>
<keyword evidence="2" id="KW-0378">Hydrolase</keyword>
<dbReference type="SMART" id="SM00490">
    <property type="entry name" value="HELICc"/>
    <property type="match status" value="1"/>
</dbReference>
<dbReference type="SMART" id="SM00487">
    <property type="entry name" value="DEXDc"/>
    <property type="match status" value="1"/>
</dbReference>
<dbReference type="RefSeq" id="WP_066767087.1">
    <property type="nucleotide sequence ID" value="NZ_CP013244.1"/>
</dbReference>
<name>A0A1B1ADM2_9PROT</name>
<dbReference type="InParanoid" id="A0A1B1ADM2"/>
<dbReference type="InterPro" id="IPR007502">
    <property type="entry name" value="Helicase-assoc_dom"/>
</dbReference>
<dbReference type="GO" id="GO:0016787">
    <property type="term" value="F:hydrolase activity"/>
    <property type="evidence" value="ECO:0007669"/>
    <property type="project" value="UniProtKB-KW"/>
</dbReference>
<dbReference type="SMART" id="SM00847">
    <property type="entry name" value="HA2"/>
    <property type="match status" value="1"/>
</dbReference>